<dbReference type="Gene3D" id="3.40.50.410">
    <property type="entry name" value="von Willebrand factor, type A domain"/>
    <property type="match status" value="1"/>
</dbReference>
<evidence type="ECO:0000313" key="2">
    <source>
        <dbReference type="Proteomes" id="UP001589698"/>
    </source>
</evidence>
<gene>
    <name evidence="1" type="ORF">ACFFJG_03200</name>
</gene>
<dbReference type="RefSeq" id="WP_378517164.1">
    <property type="nucleotide sequence ID" value="NZ_CBCSDI010000013.1"/>
</dbReference>
<name>A0ABV6DXM8_9ACTN</name>
<sequence>MTPRTRPLASNPGLGAGALLTSLATVLATTAAVLTVAPAGASVTITAPTDARAGVVQLTGSVGAEPGQTTSVLYVLDATPSTGQVTGLDCSGSGTAGGPEDDLNADDSAGDVLDCEVAGVQALNRSLVATAGVQAGVVAFSRQAAAADLDPSGSATFVAPGYTGGDAVPRLDTVVSSVRRNRIGLYDAKDLGGSGSGTAFTSAISVALDTLAAAPAGPKWIMFLSDGQSGIDDAVLSRLGSSGVRLRSFGIGTEASCRPVGSLYKMAVATGETCSVVPRPADLATELAGSQPDAVDGVSVSIGSSAVAATVDAVGGWRAAFTLGAGTYTATARATLASGRVQTTQRTFSVAPGADVPDGSVSAGPGTLHATAVQVARPSPTRAVLPAKVTGRVGRPVDGLTPTRALTGARVVLEARTAAGTTWTAVAAGTADRAGRFALRWKPRSRWQSLRVVLEPPAGFGASTGAVGQPAISACKVSGKGSWTVTCRTTARRGSAVRLLDGRTVVDRAHVRRGTLRLHGTGPVKGTRIEVVRGARKVRLTL</sequence>
<dbReference type="SUPFAM" id="SSF53300">
    <property type="entry name" value="vWA-like"/>
    <property type="match status" value="1"/>
</dbReference>
<dbReference type="EMBL" id="JBHLXH010000001">
    <property type="protein sequence ID" value="MFC0221478.1"/>
    <property type="molecule type" value="Genomic_DNA"/>
</dbReference>
<protein>
    <recommendedName>
        <fullName evidence="3">VWA domain-containing protein</fullName>
    </recommendedName>
</protein>
<evidence type="ECO:0008006" key="3">
    <source>
        <dbReference type="Google" id="ProtNLM"/>
    </source>
</evidence>
<organism evidence="1 2">
    <name type="scientific">Nocardioides zeicaulis</name>
    <dbReference type="NCBI Taxonomy" id="1776857"/>
    <lineage>
        <taxon>Bacteria</taxon>
        <taxon>Bacillati</taxon>
        <taxon>Actinomycetota</taxon>
        <taxon>Actinomycetes</taxon>
        <taxon>Propionibacteriales</taxon>
        <taxon>Nocardioidaceae</taxon>
        <taxon>Nocardioides</taxon>
    </lineage>
</organism>
<evidence type="ECO:0000313" key="1">
    <source>
        <dbReference type="EMBL" id="MFC0221478.1"/>
    </source>
</evidence>
<dbReference type="InterPro" id="IPR036465">
    <property type="entry name" value="vWFA_dom_sf"/>
</dbReference>
<accession>A0ABV6DXM8</accession>
<reference evidence="1 2" key="1">
    <citation type="submission" date="2024-09" db="EMBL/GenBank/DDBJ databases">
        <authorList>
            <person name="Sun Q."/>
            <person name="Mori K."/>
        </authorList>
    </citation>
    <scope>NUCLEOTIDE SEQUENCE [LARGE SCALE GENOMIC DNA]</scope>
    <source>
        <strain evidence="1 2">CCM 8654</strain>
    </source>
</reference>
<proteinExistence type="predicted"/>
<dbReference type="Proteomes" id="UP001589698">
    <property type="component" value="Unassembled WGS sequence"/>
</dbReference>
<comment type="caution">
    <text evidence="1">The sequence shown here is derived from an EMBL/GenBank/DDBJ whole genome shotgun (WGS) entry which is preliminary data.</text>
</comment>
<keyword evidence="2" id="KW-1185">Reference proteome</keyword>